<sequence length="538" mass="56471">MSHPSYPPASGASGTPAAGAGAPAHTAVGAAAWLASLPARIGGIPTRGAARDPQHLALIEDARRLTYGQLAGASHAVAALLREWGVRSGDRVMIVAENCIAQIVLLFAAAQLDAWALLCNARLAAAELDAIREHARPRVVAYATETSPDAAGHAAQAAAQPAPVLAPDIGAWSYTCDASAPAEPVEAASERQCAALIYTTGTTGAPKGVMLSHRNLLFIAAISSTLRRVGPDDVVYTVLPVSHVYGLASVCLGSLYAGATLRLAPRFAPPAVYRALAEERISIFQGVPAMHAKLLDYLHTQRVAWSAARLRFAYSGGAPLDPALKTRVESVYGVPLHNGYGMTETSPTVAQTLLDAPRVDCSVGPPIPGIEVRFVSPDGADVARGEVGELWVRGPNVMLGYYRNAAQTNAALPGDGWLRTGDLVRQERDGALHIVGRSKELIIRSGFNVYPVEVEQVLNAHPDVVQSAVIGRTAAHGNEDVVAFVELAAGAQTSPAQLVQWCGARLAPYKRPAEVRVLDALPAASTGKILKHKLKDLV</sequence>
<feature type="domain" description="AMP-binding enzyme C-terminal" evidence="4">
    <location>
        <begin position="453"/>
        <end position="528"/>
    </location>
</feature>
<name>A0A6J5DPA6_9BURK</name>
<keyword evidence="6" id="KW-1185">Reference proteome</keyword>
<dbReference type="GO" id="GO:0031956">
    <property type="term" value="F:medium-chain fatty acid-CoA ligase activity"/>
    <property type="evidence" value="ECO:0007669"/>
    <property type="project" value="TreeGrafter"/>
</dbReference>
<dbReference type="InterPro" id="IPR042099">
    <property type="entry name" value="ANL_N_sf"/>
</dbReference>
<proteinExistence type="inferred from homology"/>
<keyword evidence="2 5" id="KW-0436">Ligase</keyword>
<dbReference type="PANTHER" id="PTHR43201">
    <property type="entry name" value="ACYL-COA SYNTHETASE"/>
    <property type="match status" value="1"/>
</dbReference>
<evidence type="ECO:0000256" key="1">
    <source>
        <dbReference type="ARBA" id="ARBA00006432"/>
    </source>
</evidence>
<dbReference type="InterPro" id="IPR025110">
    <property type="entry name" value="AMP-bd_C"/>
</dbReference>
<evidence type="ECO:0000313" key="5">
    <source>
        <dbReference type="EMBL" id="CAB3756100.1"/>
    </source>
</evidence>
<dbReference type="InterPro" id="IPR000873">
    <property type="entry name" value="AMP-dep_synth/lig_dom"/>
</dbReference>
<evidence type="ECO:0000259" key="4">
    <source>
        <dbReference type="Pfam" id="PF13193"/>
    </source>
</evidence>
<dbReference type="InterPro" id="IPR045851">
    <property type="entry name" value="AMP-bd_C_sf"/>
</dbReference>
<dbReference type="Gene3D" id="3.30.300.30">
    <property type="match status" value="1"/>
</dbReference>
<feature type="domain" description="AMP-dependent synthetase/ligase" evidence="3">
    <location>
        <begin position="48"/>
        <end position="402"/>
    </location>
</feature>
<dbReference type="Pfam" id="PF13193">
    <property type="entry name" value="AMP-binding_C"/>
    <property type="match status" value="1"/>
</dbReference>
<dbReference type="InterPro" id="IPR020845">
    <property type="entry name" value="AMP-binding_CS"/>
</dbReference>
<comment type="similarity">
    <text evidence="1">Belongs to the ATP-dependent AMP-binding enzyme family.</text>
</comment>
<dbReference type="EMBL" id="CADIKF010000015">
    <property type="protein sequence ID" value="CAB3756100.1"/>
    <property type="molecule type" value="Genomic_DNA"/>
</dbReference>
<dbReference type="Gene3D" id="3.40.50.12780">
    <property type="entry name" value="N-terminal domain of ligase-like"/>
    <property type="match status" value="1"/>
</dbReference>
<gene>
    <name evidence="5" type="primary">lcfB_4</name>
    <name evidence="5" type="ORF">LMG29739_02381</name>
</gene>
<dbReference type="Proteomes" id="UP000494329">
    <property type="component" value="Unassembled WGS sequence"/>
</dbReference>
<accession>A0A6J5DPA6</accession>
<dbReference type="GO" id="GO:0004467">
    <property type="term" value="F:long-chain fatty acid-CoA ligase activity"/>
    <property type="evidence" value="ECO:0007669"/>
    <property type="project" value="UniProtKB-EC"/>
</dbReference>
<protein>
    <submittedName>
        <fullName evidence="5">Long-chain-fatty-acid--CoA ligase</fullName>
        <ecNumber evidence="5">6.2.1.3</ecNumber>
    </submittedName>
</protein>
<organism evidence="5 6">
    <name type="scientific">Paraburkholderia solisilvae</name>
    <dbReference type="NCBI Taxonomy" id="624376"/>
    <lineage>
        <taxon>Bacteria</taxon>
        <taxon>Pseudomonadati</taxon>
        <taxon>Pseudomonadota</taxon>
        <taxon>Betaproteobacteria</taxon>
        <taxon>Burkholderiales</taxon>
        <taxon>Burkholderiaceae</taxon>
        <taxon>Paraburkholderia</taxon>
    </lineage>
</organism>
<evidence type="ECO:0000259" key="3">
    <source>
        <dbReference type="Pfam" id="PF00501"/>
    </source>
</evidence>
<dbReference type="PROSITE" id="PS00455">
    <property type="entry name" value="AMP_BINDING"/>
    <property type="match status" value="1"/>
</dbReference>
<dbReference type="SUPFAM" id="SSF56801">
    <property type="entry name" value="Acetyl-CoA synthetase-like"/>
    <property type="match status" value="1"/>
</dbReference>
<evidence type="ECO:0000313" key="6">
    <source>
        <dbReference type="Proteomes" id="UP000494329"/>
    </source>
</evidence>
<dbReference type="AlphaFoldDB" id="A0A6J5DPA6"/>
<evidence type="ECO:0000256" key="2">
    <source>
        <dbReference type="ARBA" id="ARBA00022598"/>
    </source>
</evidence>
<reference evidence="5 6" key="1">
    <citation type="submission" date="2020-04" db="EMBL/GenBank/DDBJ databases">
        <authorList>
            <person name="De Canck E."/>
        </authorList>
    </citation>
    <scope>NUCLEOTIDE SEQUENCE [LARGE SCALE GENOMIC DNA]</scope>
    <source>
        <strain evidence="5 6">LMG 29739</strain>
    </source>
</reference>
<dbReference type="EC" id="6.2.1.3" evidence="5"/>
<dbReference type="Pfam" id="PF00501">
    <property type="entry name" value="AMP-binding"/>
    <property type="match status" value="1"/>
</dbReference>
<dbReference type="PANTHER" id="PTHR43201:SF5">
    <property type="entry name" value="MEDIUM-CHAIN ACYL-COA LIGASE ACSF2, MITOCHONDRIAL"/>
    <property type="match status" value="1"/>
</dbReference>